<evidence type="ECO:0000256" key="4">
    <source>
        <dbReference type="ARBA" id="ARBA00022737"/>
    </source>
</evidence>
<evidence type="ECO:0000256" key="3">
    <source>
        <dbReference type="ARBA" id="ARBA00016427"/>
    </source>
</evidence>
<feature type="compositionally biased region" description="Basic and acidic residues" evidence="7">
    <location>
        <begin position="14"/>
        <end position="41"/>
    </location>
</feature>
<keyword evidence="9" id="KW-1185">Reference proteome</keyword>
<dbReference type="Proteomes" id="UP001498771">
    <property type="component" value="Unassembled WGS sequence"/>
</dbReference>
<evidence type="ECO:0000256" key="6">
    <source>
        <dbReference type="ARBA" id="ARBA00031929"/>
    </source>
</evidence>
<dbReference type="Pfam" id="PF22493">
    <property type="entry name" value="PUF_NOP9"/>
    <property type="match status" value="1"/>
</dbReference>
<dbReference type="RefSeq" id="XP_064771093.1">
    <property type="nucleotide sequence ID" value="XM_064915042.1"/>
</dbReference>
<protein>
    <recommendedName>
        <fullName evidence="3">Nucleolar protein 9</fullName>
    </recommendedName>
    <alternativeName>
        <fullName evidence="5 6">Pumilio domain-containing protein NOP9</fullName>
    </alternativeName>
</protein>
<gene>
    <name evidence="8" type="ORF">BZA70DRAFT_33679</name>
</gene>
<organism evidence="8 9">
    <name type="scientific">Myxozyma melibiosi</name>
    <dbReference type="NCBI Taxonomy" id="54550"/>
    <lineage>
        <taxon>Eukaryota</taxon>
        <taxon>Fungi</taxon>
        <taxon>Dikarya</taxon>
        <taxon>Ascomycota</taxon>
        <taxon>Saccharomycotina</taxon>
        <taxon>Lipomycetes</taxon>
        <taxon>Lipomycetales</taxon>
        <taxon>Lipomycetaceae</taxon>
        <taxon>Myxozyma</taxon>
    </lineage>
</organism>
<reference evidence="8 9" key="1">
    <citation type="submission" date="2024-03" db="EMBL/GenBank/DDBJ databases">
        <title>Genome-scale model development and genomic sequencing of the oleaginous clade Lipomyces.</title>
        <authorList>
            <consortium name="Lawrence Berkeley National Laboratory"/>
            <person name="Czajka J.J."/>
            <person name="Han Y."/>
            <person name="Kim J."/>
            <person name="Mondo S.J."/>
            <person name="Hofstad B.A."/>
            <person name="Robles A."/>
            <person name="Haridas S."/>
            <person name="Riley R."/>
            <person name="LaButti K."/>
            <person name="Pangilinan J."/>
            <person name="Andreopoulos W."/>
            <person name="Lipzen A."/>
            <person name="Yan J."/>
            <person name="Wang M."/>
            <person name="Ng V."/>
            <person name="Grigoriev I.V."/>
            <person name="Spatafora J.W."/>
            <person name="Magnuson J.K."/>
            <person name="Baker S.E."/>
            <person name="Pomraning K.R."/>
        </authorList>
    </citation>
    <scope>NUCLEOTIDE SEQUENCE [LARGE SCALE GENOMIC DNA]</scope>
    <source>
        <strain evidence="8 9">Phaff 52-87</strain>
    </source>
</reference>
<comment type="caution">
    <text evidence="8">The sequence shown here is derived from an EMBL/GenBank/DDBJ whole genome shotgun (WGS) entry which is preliminary data.</text>
</comment>
<comment type="subcellular location">
    <subcellularLocation>
        <location evidence="1">Nucleus</location>
        <location evidence="1">Nucleolus</location>
    </subcellularLocation>
</comment>
<evidence type="ECO:0000256" key="5">
    <source>
        <dbReference type="ARBA" id="ARBA00030932"/>
    </source>
</evidence>
<dbReference type="PANTHER" id="PTHR13102:SF0">
    <property type="entry name" value="NUCLEOLAR PROTEIN 9"/>
    <property type="match status" value="1"/>
</dbReference>
<keyword evidence="4" id="KW-0677">Repeat</keyword>
<evidence type="ECO:0000256" key="1">
    <source>
        <dbReference type="ARBA" id="ARBA00004604"/>
    </source>
</evidence>
<feature type="region of interest" description="Disordered" evidence="7">
    <location>
        <begin position="1"/>
        <end position="53"/>
    </location>
</feature>
<dbReference type="SUPFAM" id="SSF48371">
    <property type="entry name" value="ARM repeat"/>
    <property type="match status" value="1"/>
</dbReference>
<dbReference type="InterPro" id="IPR040000">
    <property type="entry name" value="NOP9"/>
</dbReference>
<dbReference type="InterPro" id="IPR001313">
    <property type="entry name" value="Pumilio_RNA-bd_rpt"/>
</dbReference>
<proteinExistence type="inferred from homology"/>
<dbReference type="GeneID" id="90040554"/>
<dbReference type="SMART" id="SM00025">
    <property type="entry name" value="Pumilio"/>
    <property type="match status" value="5"/>
</dbReference>
<dbReference type="PANTHER" id="PTHR13102">
    <property type="entry name" value="NUCLEOLAR PROTEIN 9"/>
    <property type="match status" value="1"/>
</dbReference>
<evidence type="ECO:0000256" key="2">
    <source>
        <dbReference type="ARBA" id="ARBA00005301"/>
    </source>
</evidence>
<dbReference type="InterPro" id="IPR011989">
    <property type="entry name" value="ARM-like"/>
</dbReference>
<feature type="compositionally biased region" description="Basic residues" evidence="7">
    <location>
        <begin position="1"/>
        <end position="13"/>
    </location>
</feature>
<accession>A0ABR1FE03</accession>
<evidence type="ECO:0000313" key="8">
    <source>
        <dbReference type="EMBL" id="KAK7208060.1"/>
    </source>
</evidence>
<evidence type="ECO:0000256" key="7">
    <source>
        <dbReference type="SAM" id="MobiDB-lite"/>
    </source>
</evidence>
<dbReference type="InterPro" id="IPR016024">
    <property type="entry name" value="ARM-type_fold"/>
</dbReference>
<evidence type="ECO:0000313" key="9">
    <source>
        <dbReference type="Proteomes" id="UP001498771"/>
    </source>
</evidence>
<name>A0ABR1FE03_9ASCO</name>
<dbReference type="EMBL" id="JBBJBU010000001">
    <property type="protein sequence ID" value="KAK7208060.1"/>
    <property type="molecule type" value="Genomic_DNA"/>
</dbReference>
<dbReference type="Gene3D" id="1.25.10.10">
    <property type="entry name" value="Leucine-rich Repeat Variant"/>
    <property type="match status" value="2"/>
</dbReference>
<sequence length="614" mass="69824">MPKENKKRGRRLKDKPYKKEDKAVEAPAEVEEKHEFSREQEGSEEPTPHPQAFYGLLDSTQIEYFTQATGIIDANTFSSDEERDQLYDALWNECSGIELKVVTDPTGSKVFERLLLVASKERLLETYQAFASRVAELATQRFASHCLQTWINRSRALVDEEMKSNPKLAEVSVVQPEKTPIISNILDMYTEIKPEIYRVAFHPFGSHVFRTLLLALSGTAIEESTAKSVMSNKKVLGAKKKTAVDNSDKIFYESYETPLVFKDAVLDVLAAMLDRLTTDEARRLASDPISSPVVQLIIEIEDSLMRKDMLSIIFPTTSGELDFITVSYLESLLSSSVGCHFLENILHSCPISFVDYLCFSFFVPRLDIVYKAQGFSFAVKAIMERLNKSNTAAFGKALLARVNDLSLPNIIILNSIIIAISRHSVLEQELLQKITNISPKDNKNFLLALLEIDDYESITETQRSRLNDSIKQRSLFVESLITHVPELSTKIVDAFIQFPESAKLKFMQNTVFAHVAESIYKKSDLPLVSRKRLMNDLDGHFVELSCGAGSSRVVDACNITTAQGMNHYREKIAKEFMAGRETLMRNPYGKIVWRNWNMDMYKRDFGSWKHNQRR</sequence>
<comment type="similarity">
    <text evidence="2">Belongs to the NOP9 family.</text>
</comment>